<dbReference type="InParanoid" id="A0A163ADI9"/>
<dbReference type="EMBL" id="KV440982">
    <property type="protein sequence ID" value="OAD72741.1"/>
    <property type="molecule type" value="Genomic_DNA"/>
</dbReference>
<keyword evidence="4" id="KW-1185">Reference proteome</keyword>
<dbReference type="AlphaFoldDB" id="A0A163ADI9"/>
<organism evidence="3 4">
    <name type="scientific">Phycomyces blakesleeanus (strain ATCC 8743b / DSM 1359 / FGSC 10004 / NBRC 33097 / NRRL 1555)</name>
    <dbReference type="NCBI Taxonomy" id="763407"/>
    <lineage>
        <taxon>Eukaryota</taxon>
        <taxon>Fungi</taxon>
        <taxon>Fungi incertae sedis</taxon>
        <taxon>Mucoromycota</taxon>
        <taxon>Mucoromycotina</taxon>
        <taxon>Mucoromycetes</taxon>
        <taxon>Mucorales</taxon>
        <taxon>Phycomycetaceae</taxon>
        <taxon>Phycomyces</taxon>
    </lineage>
</organism>
<keyword evidence="2" id="KW-1133">Transmembrane helix</keyword>
<evidence type="ECO:0000256" key="1">
    <source>
        <dbReference type="SAM" id="MobiDB-lite"/>
    </source>
</evidence>
<dbReference type="RefSeq" id="XP_018290781.1">
    <property type="nucleotide sequence ID" value="XM_018441439.1"/>
</dbReference>
<sequence>MNGTIRNPSNVGTIMAILSGHGPVFVFRHERTDPRNCLKRKNLVKGPCSMSLKIVLQKNKRINSLIWIGCFIFVCVALFEQDKFPGLVIQVELMVGCELRPKMWWIFVISTLRIVQKELIDREYKNETKHERRWLFCTIMASFMRNKANGRAPSTVFSTAAMSPRQVANKAYSLACKKLDRDDRRSRPRYNIRERLLLCNTINKAEDVLNKRTQRFNRRVLSIEDEDFGHSETPESHQPHTSKETVAQKSSLRSSGSEEEEEETTTQIVPVTMTPAEPKPIVQEHQAPAPFIHQISAAEELIKDTFLIPTKSLPAPIFVMLPSGHLEQLIALSESMAEALLPRDCRLIMSHNNMLPIPIAAAII</sequence>
<feature type="region of interest" description="Disordered" evidence="1">
    <location>
        <begin position="227"/>
        <end position="271"/>
    </location>
</feature>
<keyword evidence="2" id="KW-0472">Membrane</keyword>
<dbReference type="VEuPathDB" id="FungiDB:PHYBLDRAFT_65333"/>
<evidence type="ECO:0000313" key="3">
    <source>
        <dbReference type="EMBL" id="OAD72741.1"/>
    </source>
</evidence>
<gene>
    <name evidence="3" type="ORF">PHYBLDRAFT_65333</name>
</gene>
<keyword evidence="2" id="KW-0812">Transmembrane</keyword>
<proteinExistence type="predicted"/>
<reference evidence="4" key="1">
    <citation type="submission" date="2015-06" db="EMBL/GenBank/DDBJ databases">
        <title>Expansion of signal transduction pathways in fungi by whole-genome duplication.</title>
        <authorList>
            <consortium name="DOE Joint Genome Institute"/>
            <person name="Corrochano L.M."/>
            <person name="Kuo A."/>
            <person name="Marcet-Houben M."/>
            <person name="Polaino S."/>
            <person name="Salamov A."/>
            <person name="Villalobos J.M."/>
            <person name="Alvarez M.I."/>
            <person name="Avalos J."/>
            <person name="Benito E.P."/>
            <person name="Benoit I."/>
            <person name="Burger G."/>
            <person name="Camino L.P."/>
            <person name="Canovas D."/>
            <person name="Cerda-Olmedo E."/>
            <person name="Cheng J.-F."/>
            <person name="Dominguez A."/>
            <person name="Elias M."/>
            <person name="Eslava A.P."/>
            <person name="Glaser F."/>
            <person name="Grimwood J."/>
            <person name="Gutierrez G."/>
            <person name="Heitman J."/>
            <person name="Henrissat B."/>
            <person name="Iturriaga E.A."/>
            <person name="Lang B.F."/>
            <person name="Lavin J.L."/>
            <person name="Lee S."/>
            <person name="Li W."/>
            <person name="Lindquist E."/>
            <person name="Lopez-Garcia S."/>
            <person name="Luque E.M."/>
            <person name="Marcos A.T."/>
            <person name="Martin J."/>
            <person name="McCluskey K."/>
            <person name="Medina H.R."/>
            <person name="Miralles-Duran A."/>
            <person name="Miyazaki A."/>
            <person name="Munoz-Torres E."/>
            <person name="Oguiza J.A."/>
            <person name="Ohm R."/>
            <person name="Olmedo M."/>
            <person name="Orejas M."/>
            <person name="Ortiz-Castellanos L."/>
            <person name="Pisabarro A.G."/>
            <person name="Rodriguez-Romero J."/>
            <person name="Ruiz-Herrera J."/>
            <person name="Ruiz-Vazquez R."/>
            <person name="Sanz C."/>
            <person name="Schackwitz W."/>
            <person name="Schmutz J."/>
            <person name="Shahriari M."/>
            <person name="Shelest E."/>
            <person name="Silva-Franco F."/>
            <person name="Soanes D."/>
            <person name="Syed K."/>
            <person name="Tagua V.G."/>
            <person name="Talbot N.J."/>
            <person name="Thon M."/>
            <person name="De vries R.P."/>
            <person name="Wiebenga A."/>
            <person name="Yadav J.S."/>
            <person name="Braun E.L."/>
            <person name="Baker S."/>
            <person name="Garre V."/>
            <person name="Horwitz B."/>
            <person name="Torres-Martinez S."/>
            <person name="Idnurm A."/>
            <person name="Herrera-Estrella A."/>
            <person name="Gabaldon T."/>
            <person name="Grigoriev I.V."/>
        </authorList>
    </citation>
    <scope>NUCLEOTIDE SEQUENCE [LARGE SCALE GENOMIC DNA]</scope>
    <source>
        <strain evidence="4">NRRL 1555(-)</strain>
    </source>
</reference>
<feature type="compositionally biased region" description="Basic and acidic residues" evidence="1">
    <location>
        <begin position="228"/>
        <end position="243"/>
    </location>
</feature>
<name>A0A163ADI9_PHYB8</name>
<protein>
    <submittedName>
        <fullName evidence="3">Uncharacterized protein</fullName>
    </submittedName>
</protein>
<accession>A0A163ADI9</accession>
<evidence type="ECO:0000256" key="2">
    <source>
        <dbReference type="SAM" id="Phobius"/>
    </source>
</evidence>
<dbReference type="GeneID" id="29002345"/>
<evidence type="ECO:0000313" key="4">
    <source>
        <dbReference type="Proteomes" id="UP000077315"/>
    </source>
</evidence>
<dbReference type="Proteomes" id="UP000077315">
    <property type="component" value="Unassembled WGS sequence"/>
</dbReference>
<feature type="compositionally biased region" description="Polar residues" evidence="1">
    <location>
        <begin position="244"/>
        <end position="255"/>
    </location>
</feature>
<feature type="transmembrane region" description="Helical" evidence="2">
    <location>
        <begin position="62"/>
        <end position="79"/>
    </location>
</feature>
<dbReference type="OrthoDB" id="2284111at2759"/>